<evidence type="ECO:0000313" key="6">
    <source>
        <dbReference type="EMBL" id="CAH2407784.1"/>
    </source>
</evidence>
<dbReference type="CDD" id="cd03801">
    <property type="entry name" value="GT4_PimA-like"/>
    <property type="match status" value="1"/>
</dbReference>
<dbReference type="Gene3D" id="3.40.50.2000">
    <property type="entry name" value="Glycogen Phosphorylase B"/>
    <property type="match status" value="2"/>
</dbReference>
<dbReference type="InterPro" id="IPR001296">
    <property type="entry name" value="Glyco_trans_1"/>
</dbReference>
<name>A0ABM9EEJ9_9HYPH</name>
<dbReference type="PANTHER" id="PTHR12526:SF510">
    <property type="entry name" value="D-INOSITOL 3-PHOSPHATE GLYCOSYLTRANSFERASE"/>
    <property type="match status" value="1"/>
</dbReference>
<evidence type="ECO:0000256" key="3">
    <source>
        <dbReference type="SAM" id="MobiDB-lite"/>
    </source>
</evidence>
<reference evidence="6 7" key="1">
    <citation type="submission" date="2022-03" db="EMBL/GenBank/DDBJ databases">
        <authorList>
            <person name="Brunel B."/>
        </authorList>
    </citation>
    <scope>NUCLEOTIDE SEQUENCE [LARGE SCALE GENOMIC DNA]</scope>
    <source>
        <strain evidence="6">STM5069sample</strain>
    </source>
</reference>
<accession>A0ABM9EEJ9</accession>
<proteinExistence type="predicted"/>
<comment type="caution">
    <text evidence="6">The sequence shown here is derived from an EMBL/GenBank/DDBJ whole genome shotgun (WGS) entry which is preliminary data.</text>
</comment>
<keyword evidence="1" id="KW-0328">Glycosyltransferase</keyword>
<dbReference type="PANTHER" id="PTHR12526">
    <property type="entry name" value="GLYCOSYLTRANSFERASE"/>
    <property type="match status" value="1"/>
</dbReference>
<sequence length="455" mass="49856">MKVAFVSQHFDMVLPPDQSSVGIWTYEVSRRLGADCETTVIARRPRGKAKWLEIDGVRIELLTCAPARVWGRASRMWSRAWPGAPLFAQSFYAFDFFAQALRRLRRLAPDVVHLQNFPHYAPAIRRAVPDAAILLHMHCDWLAQLDRDVMARGIAACDLVAGCSQHVVATARERFGSTRTPFAVLPNGAPVDRLARVTAQRTPAKVLFVGRVSPEKGVHTLLEAWPKVVAAHPEACLEIVGPPAALARDLLIDLSRDPEVLDLSRFYPGGSAFRGSYGTVLREMIPPQLGHTVTFTGMEPYEKVIERCAGASLLVNPSLSESFGMSLVEALATGTPVVATRVGGMTDIVEATGGGLLVEKNDPAALSDAIVRLLADPQSSNEIGRQGAQRVAELYSWEKIAQSTRDLYDKAIVIHRSRLGKRIHSFAQRRALNDVNTEPVSSPHSQLTASPTRKI</sequence>
<evidence type="ECO:0000313" key="7">
    <source>
        <dbReference type="Proteomes" id="UP001153050"/>
    </source>
</evidence>
<dbReference type="Pfam" id="PF13439">
    <property type="entry name" value="Glyco_transf_4"/>
    <property type="match status" value="1"/>
</dbReference>
<keyword evidence="7" id="KW-1185">Reference proteome</keyword>
<dbReference type="Pfam" id="PF00534">
    <property type="entry name" value="Glycos_transf_1"/>
    <property type="match status" value="1"/>
</dbReference>
<feature type="region of interest" description="Disordered" evidence="3">
    <location>
        <begin position="434"/>
        <end position="455"/>
    </location>
</feature>
<organism evidence="6 7">
    <name type="scientific">Mesorhizobium escarrei</name>
    <dbReference type="NCBI Taxonomy" id="666018"/>
    <lineage>
        <taxon>Bacteria</taxon>
        <taxon>Pseudomonadati</taxon>
        <taxon>Pseudomonadota</taxon>
        <taxon>Alphaproteobacteria</taxon>
        <taxon>Hyphomicrobiales</taxon>
        <taxon>Phyllobacteriaceae</taxon>
        <taxon>Mesorhizobium</taxon>
    </lineage>
</organism>
<dbReference type="GO" id="GO:0016740">
    <property type="term" value="F:transferase activity"/>
    <property type="evidence" value="ECO:0007669"/>
    <property type="project" value="UniProtKB-KW"/>
</dbReference>
<gene>
    <name evidence="6" type="ORF">MES5069_620076</name>
</gene>
<keyword evidence="2 6" id="KW-0808">Transferase</keyword>
<dbReference type="EMBL" id="CAKXZT010000160">
    <property type="protein sequence ID" value="CAH2407784.1"/>
    <property type="molecule type" value="Genomic_DNA"/>
</dbReference>
<feature type="domain" description="Glycosyltransferase subfamily 4-like N-terminal" evidence="5">
    <location>
        <begin position="49"/>
        <end position="193"/>
    </location>
</feature>
<evidence type="ECO:0000259" key="5">
    <source>
        <dbReference type="Pfam" id="PF13439"/>
    </source>
</evidence>
<evidence type="ECO:0000256" key="2">
    <source>
        <dbReference type="ARBA" id="ARBA00022679"/>
    </source>
</evidence>
<dbReference type="SUPFAM" id="SSF53756">
    <property type="entry name" value="UDP-Glycosyltransferase/glycogen phosphorylase"/>
    <property type="match status" value="1"/>
</dbReference>
<protein>
    <submittedName>
        <fullName evidence="6">Group 1 glycosyl transferase</fullName>
    </submittedName>
</protein>
<evidence type="ECO:0000256" key="1">
    <source>
        <dbReference type="ARBA" id="ARBA00022676"/>
    </source>
</evidence>
<dbReference type="InterPro" id="IPR028098">
    <property type="entry name" value="Glyco_trans_4-like_N"/>
</dbReference>
<dbReference type="Proteomes" id="UP001153050">
    <property type="component" value="Unassembled WGS sequence"/>
</dbReference>
<feature type="domain" description="Glycosyl transferase family 1" evidence="4">
    <location>
        <begin position="201"/>
        <end position="389"/>
    </location>
</feature>
<evidence type="ECO:0000259" key="4">
    <source>
        <dbReference type="Pfam" id="PF00534"/>
    </source>
</evidence>